<dbReference type="InterPro" id="IPR026850">
    <property type="entry name" value="FANCL_C"/>
</dbReference>
<dbReference type="PANTHER" id="PTHR13206:SF0">
    <property type="entry name" value="E3 UBIQUITIN-PROTEIN LIGASE FANCL"/>
    <property type="match status" value="1"/>
</dbReference>
<evidence type="ECO:0000313" key="5">
    <source>
        <dbReference type="EMBL" id="KAJ1520764.1"/>
    </source>
</evidence>
<dbReference type="GO" id="GO:0061630">
    <property type="term" value="F:ubiquitin protein ligase activity"/>
    <property type="evidence" value="ECO:0007669"/>
    <property type="project" value="TreeGrafter"/>
</dbReference>
<feature type="domain" description="FANCL UBC-like" evidence="4">
    <location>
        <begin position="223"/>
        <end position="320"/>
    </location>
</feature>
<proteinExistence type="predicted"/>
<keyword evidence="6" id="KW-1185">Reference proteome</keyword>
<dbReference type="InterPro" id="IPR016135">
    <property type="entry name" value="UBQ-conjugating_enzyme/RWD"/>
</dbReference>
<dbReference type="InterPro" id="IPR013083">
    <property type="entry name" value="Znf_RING/FYVE/PHD"/>
</dbReference>
<reference evidence="5" key="1">
    <citation type="submission" date="2022-12" db="EMBL/GenBank/DDBJ databases">
        <title>Chromosome-level genome assembly of the bean flower thrips Megalurothrips usitatus.</title>
        <authorList>
            <person name="Ma L."/>
            <person name="Liu Q."/>
            <person name="Li H."/>
            <person name="Cai W."/>
        </authorList>
    </citation>
    <scope>NUCLEOTIDE SEQUENCE</scope>
    <source>
        <strain evidence="5">Cailab_2022a</strain>
    </source>
</reference>
<evidence type="ECO:0008006" key="7">
    <source>
        <dbReference type="Google" id="ProtNLM"/>
    </source>
</evidence>
<evidence type="ECO:0000259" key="1">
    <source>
        <dbReference type="Pfam" id="PF09765"/>
    </source>
</evidence>
<dbReference type="Pfam" id="PF18891">
    <property type="entry name" value="FANCL_d3"/>
    <property type="match status" value="1"/>
</dbReference>
<dbReference type="Gene3D" id="3.10.110.20">
    <property type="entry name" value="RWD domain-like"/>
    <property type="match status" value="1"/>
</dbReference>
<sequence>MRLAKMTSSHADMQCDILKKFPLLVPTSSDFRQYEGFLEAKNILFRVSFVVPNYPSCENVALDCEWKLSELLNYHRATVSAWTTSEKPFNIFLDELLALIIRSLEDGGMSRLSLEDDSIVFEEQLDNLQSYSIILSELKELGTENLVSINNDFTSISLSFHDSNDHSHLLNLKLFNERGNNRKHFGVVDTDLPEAVVKIIQKDGKITKAFRTFCEQIEVLQNIWTSLFTIDQQCWVIDPVHPRKADMYRRIYISPPSVMAQISWNPLKPNQPPEIKFQGADAEIDVLRCTYEEHLEDWGPECSIIENLCSVLQLSSLPQPPPPTTSVVSQTVETGECIICYQIQLEGKLPEESCGKCLSSFHTACLYEWLGMMPGSRQVHGHISGPCPNCETVMKCPCPHNVA</sequence>
<dbReference type="GO" id="GO:0043240">
    <property type="term" value="C:Fanconi anaemia nuclear complex"/>
    <property type="evidence" value="ECO:0007669"/>
    <property type="project" value="InterPro"/>
</dbReference>
<dbReference type="InterPro" id="IPR043003">
    <property type="entry name" value="FANCL_d3_sf"/>
</dbReference>
<feature type="domain" description="FANCL C-terminal" evidence="2">
    <location>
        <begin position="336"/>
        <end position="392"/>
    </location>
</feature>
<dbReference type="Proteomes" id="UP001075354">
    <property type="component" value="Chromosome 14"/>
</dbReference>
<comment type="caution">
    <text evidence="5">The sequence shown here is derived from an EMBL/GenBank/DDBJ whole genome shotgun (WGS) entry which is preliminary data.</text>
</comment>
<dbReference type="EMBL" id="JAPTSV010000014">
    <property type="protein sequence ID" value="KAJ1520764.1"/>
    <property type="molecule type" value="Genomic_DNA"/>
</dbReference>
<dbReference type="SMART" id="SM01197">
    <property type="entry name" value="FANCL_C"/>
    <property type="match status" value="1"/>
</dbReference>
<dbReference type="Pfam" id="PF18890">
    <property type="entry name" value="FANCL_d2"/>
    <property type="match status" value="1"/>
</dbReference>
<name>A0AAV7X4B7_9NEOP</name>
<dbReference type="GO" id="GO:0006513">
    <property type="term" value="P:protein monoubiquitination"/>
    <property type="evidence" value="ECO:0007669"/>
    <property type="project" value="TreeGrafter"/>
</dbReference>
<dbReference type="Pfam" id="PF09765">
    <property type="entry name" value="FANCL_d1"/>
    <property type="match status" value="1"/>
</dbReference>
<dbReference type="InterPro" id="IPR044037">
    <property type="entry name" value="FANCL_d3"/>
</dbReference>
<dbReference type="InterPro" id="IPR043898">
    <property type="entry name" value="FANCL_d2"/>
</dbReference>
<dbReference type="Pfam" id="PF11793">
    <property type="entry name" value="FANCL_C"/>
    <property type="match status" value="1"/>
</dbReference>
<evidence type="ECO:0000313" key="6">
    <source>
        <dbReference type="Proteomes" id="UP001075354"/>
    </source>
</evidence>
<gene>
    <name evidence="5" type="ORF">ONE63_003859</name>
</gene>
<evidence type="ECO:0000259" key="3">
    <source>
        <dbReference type="Pfam" id="PF18890"/>
    </source>
</evidence>
<feature type="domain" description="FANCL UBC-like" evidence="3">
    <location>
        <begin position="129"/>
        <end position="219"/>
    </location>
</feature>
<dbReference type="CDD" id="cd23832">
    <property type="entry name" value="DRWD-C_FANCL"/>
    <property type="match status" value="1"/>
</dbReference>
<dbReference type="GO" id="GO:0036297">
    <property type="term" value="P:interstrand cross-link repair"/>
    <property type="evidence" value="ECO:0007669"/>
    <property type="project" value="InterPro"/>
</dbReference>
<feature type="domain" description="Fanconi anemia complex subunit FancL WD-repeat containing" evidence="1">
    <location>
        <begin position="15"/>
        <end position="100"/>
    </location>
</feature>
<dbReference type="Gene3D" id="3.30.40.10">
    <property type="entry name" value="Zinc/RING finger domain, C3HC4 (zinc finger)"/>
    <property type="match status" value="1"/>
</dbReference>
<organism evidence="5 6">
    <name type="scientific">Megalurothrips usitatus</name>
    <name type="common">bean blossom thrips</name>
    <dbReference type="NCBI Taxonomy" id="439358"/>
    <lineage>
        <taxon>Eukaryota</taxon>
        <taxon>Metazoa</taxon>
        <taxon>Ecdysozoa</taxon>
        <taxon>Arthropoda</taxon>
        <taxon>Hexapoda</taxon>
        <taxon>Insecta</taxon>
        <taxon>Pterygota</taxon>
        <taxon>Neoptera</taxon>
        <taxon>Paraneoptera</taxon>
        <taxon>Thysanoptera</taxon>
        <taxon>Terebrantia</taxon>
        <taxon>Thripoidea</taxon>
        <taxon>Thripidae</taxon>
        <taxon>Megalurothrips</taxon>
    </lineage>
</organism>
<evidence type="ECO:0000259" key="4">
    <source>
        <dbReference type="Pfam" id="PF18891"/>
    </source>
</evidence>
<protein>
    <recommendedName>
        <fullName evidence="7">E3 ubiquitin-protein ligase FANCL</fullName>
    </recommendedName>
</protein>
<dbReference type="InterPro" id="IPR019162">
    <property type="entry name" value="FancL_WD-rpt_cont_dom"/>
</dbReference>
<accession>A0AAV7X4B7</accession>
<dbReference type="CDD" id="cd23831">
    <property type="entry name" value="DRWD-N_FANCL"/>
    <property type="match status" value="1"/>
</dbReference>
<dbReference type="PANTHER" id="PTHR13206">
    <property type="entry name" value="UBIQUITIN LIGASE PROTEIN PHF9 FANCONI ANEMIA GROUP L PROTEIN"/>
    <property type="match status" value="1"/>
</dbReference>
<dbReference type="CDD" id="cd23786">
    <property type="entry name" value="ELF_FANCL"/>
    <property type="match status" value="1"/>
</dbReference>
<dbReference type="Gene3D" id="3.10.110.10">
    <property type="entry name" value="Ubiquitin Conjugating Enzyme"/>
    <property type="match status" value="1"/>
</dbReference>
<evidence type="ECO:0000259" key="2">
    <source>
        <dbReference type="Pfam" id="PF11793"/>
    </source>
</evidence>
<dbReference type="AlphaFoldDB" id="A0AAV7X4B7"/>
<dbReference type="InterPro" id="IPR026848">
    <property type="entry name" value="Fancl"/>
</dbReference>